<feature type="domain" description="PI3K-RBD" evidence="13">
    <location>
        <begin position="1"/>
        <end position="73"/>
    </location>
</feature>
<dbReference type="InterPro" id="IPR036871">
    <property type="entry name" value="PX_dom_sf"/>
</dbReference>
<feature type="domain" description="C2 PI3K-type" evidence="14">
    <location>
        <begin position="164"/>
        <end position="331"/>
    </location>
</feature>
<dbReference type="InterPro" id="IPR001263">
    <property type="entry name" value="PI3K_accessory_dom"/>
</dbReference>
<dbReference type="Pfam" id="PF00792">
    <property type="entry name" value="PI3K_C2"/>
    <property type="match status" value="1"/>
</dbReference>
<dbReference type="CDD" id="cd04012">
    <property type="entry name" value="C2A_PI3K_class_II"/>
    <property type="match status" value="1"/>
</dbReference>
<dbReference type="SUPFAM" id="SSF56112">
    <property type="entry name" value="Protein kinase-like (PK-like)"/>
    <property type="match status" value="1"/>
</dbReference>
<keyword evidence="4" id="KW-0067">ATP-binding</keyword>
<dbReference type="Gene3D" id="3.30.1010.10">
    <property type="entry name" value="Phosphatidylinositol 3-kinase Catalytic Subunit, Chain A, domain 4"/>
    <property type="match status" value="1"/>
</dbReference>
<protein>
    <recommendedName>
        <fullName evidence="17">Phosphatidylinositol-4-phosphate 3-kinase</fullName>
    </recommendedName>
</protein>
<accession>A0ABD0XTH3</accession>
<evidence type="ECO:0000259" key="11">
    <source>
        <dbReference type="PROSITE" id="PS50290"/>
    </source>
</evidence>
<dbReference type="Pfam" id="PF00454">
    <property type="entry name" value="PI3_PI4_kinase"/>
    <property type="match status" value="1"/>
</dbReference>
<dbReference type="GO" id="GO:0035005">
    <property type="term" value="F:1-phosphatidylinositol-4-phosphate 3-kinase activity"/>
    <property type="evidence" value="ECO:0007669"/>
    <property type="project" value="UniProtKB-EC"/>
</dbReference>
<dbReference type="Pfam" id="PF00794">
    <property type="entry name" value="PI3K_rbd"/>
    <property type="match status" value="1"/>
</dbReference>
<dbReference type="Gene3D" id="1.25.40.70">
    <property type="entry name" value="Phosphatidylinositol 3-kinase, accessory domain (PIK)"/>
    <property type="match status" value="1"/>
</dbReference>
<dbReference type="CDD" id="cd06884">
    <property type="entry name" value="PX_PI3K_C2_68D"/>
    <property type="match status" value="1"/>
</dbReference>
<dbReference type="InterPro" id="IPR018936">
    <property type="entry name" value="PI3/4_kinase_CS"/>
</dbReference>
<evidence type="ECO:0000313" key="16">
    <source>
        <dbReference type="Proteomes" id="UP001558652"/>
    </source>
</evidence>
<evidence type="ECO:0000259" key="14">
    <source>
        <dbReference type="PROSITE" id="PS51547"/>
    </source>
</evidence>
<evidence type="ECO:0008006" key="17">
    <source>
        <dbReference type="Google" id="ProtNLM"/>
    </source>
</evidence>
<dbReference type="AlphaFoldDB" id="A0ABD0XTH3"/>
<comment type="caution">
    <text evidence="15">The sequence shown here is derived from an EMBL/GenBank/DDBJ whole genome shotgun (WGS) entry which is preliminary data.</text>
</comment>
<feature type="domain" description="PI3K/PI4K catalytic" evidence="11">
    <location>
        <begin position="556"/>
        <end position="828"/>
    </location>
</feature>
<evidence type="ECO:0000256" key="6">
    <source>
        <dbReference type="ARBA" id="ARBA00023985"/>
    </source>
</evidence>
<dbReference type="Pfam" id="PF00613">
    <property type="entry name" value="PI3Ka"/>
    <property type="match status" value="1"/>
</dbReference>
<dbReference type="PROSITE" id="PS50290">
    <property type="entry name" value="PI3_4_KINASE_3"/>
    <property type="match status" value="1"/>
</dbReference>
<feature type="domain" description="PX" evidence="10">
    <location>
        <begin position="866"/>
        <end position="983"/>
    </location>
</feature>
<dbReference type="SUPFAM" id="SSF49562">
    <property type="entry name" value="C2 domain (Calcium/lipid-binding domain, CaLB)"/>
    <property type="match status" value="2"/>
</dbReference>
<dbReference type="InterPro" id="IPR000403">
    <property type="entry name" value="PI3/4_kinase_cat_dom"/>
</dbReference>
<dbReference type="FunFam" id="3.30.1520.10:FF:000006">
    <property type="entry name" value="Phosphatidylinositol 4-phosphate 3-kinase C2 domain-containing subunit alpha"/>
    <property type="match status" value="1"/>
</dbReference>
<evidence type="ECO:0000259" key="12">
    <source>
        <dbReference type="PROSITE" id="PS51545"/>
    </source>
</evidence>
<organism evidence="15 16">
    <name type="scientific">Ranatra chinensis</name>
    <dbReference type="NCBI Taxonomy" id="642074"/>
    <lineage>
        <taxon>Eukaryota</taxon>
        <taxon>Metazoa</taxon>
        <taxon>Ecdysozoa</taxon>
        <taxon>Arthropoda</taxon>
        <taxon>Hexapoda</taxon>
        <taxon>Insecta</taxon>
        <taxon>Pterygota</taxon>
        <taxon>Neoptera</taxon>
        <taxon>Paraneoptera</taxon>
        <taxon>Hemiptera</taxon>
        <taxon>Heteroptera</taxon>
        <taxon>Panheteroptera</taxon>
        <taxon>Nepomorpha</taxon>
        <taxon>Nepidae</taxon>
        <taxon>Ranatrinae</taxon>
        <taxon>Ranatra</taxon>
    </lineage>
</organism>
<evidence type="ECO:0000256" key="4">
    <source>
        <dbReference type="ARBA" id="ARBA00022840"/>
    </source>
</evidence>
<dbReference type="SMART" id="SM00239">
    <property type="entry name" value="C2"/>
    <property type="match status" value="1"/>
</dbReference>
<dbReference type="FunFam" id="1.25.40.70:FF:000014">
    <property type="entry name" value="Phosphatidylinositol-4-phosphate 3-kinase C2 domain-containing subunit beta"/>
    <property type="match status" value="1"/>
</dbReference>
<dbReference type="InterPro" id="IPR035892">
    <property type="entry name" value="C2_domain_sf"/>
</dbReference>
<dbReference type="SMART" id="SM00146">
    <property type="entry name" value="PI3Kc"/>
    <property type="match status" value="1"/>
</dbReference>
<dbReference type="PROSITE" id="PS51546">
    <property type="entry name" value="PI3K_RBD"/>
    <property type="match status" value="1"/>
</dbReference>
<dbReference type="PANTHER" id="PTHR10048">
    <property type="entry name" value="PHOSPHATIDYLINOSITOL KINASE"/>
    <property type="match status" value="1"/>
</dbReference>
<dbReference type="Gene3D" id="3.30.1520.10">
    <property type="entry name" value="Phox-like domain"/>
    <property type="match status" value="1"/>
</dbReference>
<dbReference type="InterPro" id="IPR011009">
    <property type="entry name" value="Kinase-like_dom_sf"/>
</dbReference>
<dbReference type="SUPFAM" id="SSF54236">
    <property type="entry name" value="Ubiquitin-like"/>
    <property type="match status" value="1"/>
</dbReference>
<dbReference type="SUPFAM" id="SSF64268">
    <property type="entry name" value="PX domain"/>
    <property type="match status" value="1"/>
</dbReference>
<dbReference type="PROSITE" id="PS50004">
    <property type="entry name" value="C2"/>
    <property type="match status" value="1"/>
</dbReference>
<reference evidence="15 16" key="1">
    <citation type="submission" date="2024-07" db="EMBL/GenBank/DDBJ databases">
        <title>Chromosome-level genome assembly of the water stick insect Ranatra chinensis (Heteroptera: Nepidae).</title>
        <authorList>
            <person name="Liu X."/>
        </authorList>
    </citation>
    <scope>NUCLEOTIDE SEQUENCE [LARGE SCALE GENOMIC DNA]</scope>
    <source>
        <strain evidence="15">Cailab_2021Rc</strain>
        <tissue evidence="15">Muscle</tissue>
    </source>
</reference>
<dbReference type="SUPFAM" id="SSF48371">
    <property type="entry name" value="ARM repeat"/>
    <property type="match status" value="1"/>
</dbReference>
<dbReference type="EMBL" id="JBFDAA010000022">
    <property type="protein sequence ID" value="KAL1110477.1"/>
    <property type="molecule type" value="Genomic_DNA"/>
</dbReference>
<proteinExistence type="inferred from homology"/>
<dbReference type="PANTHER" id="PTHR10048:SF14">
    <property type="entry name" value="LD28067P"/>
    <property type="match status" value="1"/>
</dbReference>
<dbReference type="Gene3D" id="2.60.40.150">
    <property type="entry name" value="C2 domain"/>
    <property type="match status" value="2"/>
</dbReference>
<dbReference type="InterPro" id="IPR001683">
    <property type="entry name" value="PX_dom"/>
</dbReference>
<dbReference type="FunFam" id="2.60.40.150:FF:000205">
    <property type="entry name" value="Uncharacterized protein, isoform A"/>
    <property type="match status" value="1"/>
</dbReference>
<comment type="catalytic activity">
    <reaction evidence="6">
        <text>a 1,2-diacyl-sn-glycero-3-phospho-(1D-myo-inositol) + ATP = a 1,2-diacyl-sn-glycero-3-phospho-(1D-myo-inositol-3-phosphate) + ADP + H(+)</text>
        <dbReference type="Rhea" id="RHEA:12709"/>
        <dbReference type="ChEBI" id="CHEBI:15378"/>
        <dbReference type="ChEBI" id="CHEBI:30616"/>
        <dbReference type="ChEBI" id="CHEBI:57880"/>
        <dbReference type="ChEBI" id="CHEBI:58088"/>
        <dbReference type="ChEBI" id="CHEBI:456216"/>
        <dbReference type="EC" id="2.7.1.137"/>
    </reaction>
    <physiologicalReaction direction="left-to-right" evidence="6">
        <dbReference type="Rhea" id="RHEA:12710"/>
    </physiologicalReaction>
</comment>
<dbReference type="InterPro" id="IPR000341">
    <property type="entry name" value="PI3K_Ras-bd_dom"/>
</dbReference>
<evidence type="ECO:0000256" key="1">
    <source>
        <dbReference type="ARBA" id="ARBA00022679"/>
    </source>
</evidence>
<dbReference type="SMART" id="SM00145">
    <property type="entry name" value="PI3Ka"/>
    <property type="match status" value="1"/>
</dbReference>
<dbReference type="InterPro" id="IPR000008">
    <property type="entry name" value="C2_dom"/>
</dbReference>
<dbReference type="PROSITE" id="PS00916">
    <property type="entry name" value="PI3_4_KINASE_2"/>
    <property type="match status" value="1"/>
</dbReference>
<feature type="domain" description="PIK helical" evidence="12">
    <location>
        <begin position="305"/>
        <end position="481"/>
    </location>
</feature>
<keyword evidence="3" id="KW-0418">Kinase</keyword>
<dbReference type="FunFam" id="1.10.1070.11:FF:000003">
    <property type="entry name" value="Phosphatidylinositol 4-phosphate 3-kinase C2 domain-containing subunit beta"/>
    <property type="match status" value="1"/>
</dbReference>
<dbReference type="Gene3D" id="1.10.1070.11">
    <property type="entry name" value="Phosphatidylinositol 3-/4-kinase, catalytic domain"/>
    <property type="match status" value="1"/>
</dbReference>
<evidence type="ECO:0000313" key="15">
    <source>
        <dbReference type="EMBL" id="KAL1110477.1"/>
    </source>
</evidence>
<keyword evidence="1" id="KW-0808">Transferase</keyword>
<dbReference type="InterPro" id="IPR036940">
    <property type="entry name" value="PI3/4_kinase_cat_sf"/>
</dbReference>
<keyword evidence="16" id="KW-1185">Reference proteome</keyword>
<dbReference type="CDD" id="cd05166">
    <property type="entry name" value="PI3Kc_II"/>
    <property type="match status" value="1"/>
</dbReference>
<dbReference type="InterPro" id="IPR002420">
    <property type="entry name" value="PI3K-type_C2_dom"/>
</dbReference>
<evidence type="ECO:0000256" key="5">
    <source>
        <dbReference type="ARBA" id="ARBA00023098"/>
    </source>
</evidence>
<dbReference type="SMART" id="SM00312">
    <property type="entry name" value="PX"/>
    <property type="match status" value="1"/>
</dbReference>
<feature type="domain" description="C2" evidence="9">
    <location>
        <begin position="1009"/>
        <end position="1128"/>
    </location>
</feature>
<dbReference type="Pfam" id="PF00168">
    <property type="entry name" value="C2"/>
    <property type="match status" value="1"/>
</dbReference>
<dbReference type="Proteomes" id="UP001558652">
    <property type="component" value="Unassembled WGS sequence"/>
</dbReference>
<evidence type="ECO:0000259" key="10">
    <source>
        <dbReference type="PROSITE" id="PS50195"/>
    </source>
</evidence>
<evidence type="ECO:0000256" key="2">
    <source>
        <dbReference type="ARBA" id="ARBA00022741"/>
    </source>
</evidence>
<dbReference type="InterPro" id="IPR042236">
    <property type="entry name" value="PI3K_accessory_sf"/>
</dbReference>
<dbReference type="GO" id="GO:0016303">
    <property type="term" value="F:1-phosphatidylinositol-3-kinase activity"/>
    <property type="evidence" value="ECO:0007669"/>
    <property type="project" value="UniProtKB-EC"/>
</dbReference>
<evidence type="ECO:0000259" key="13">
    <source>
        <dbReference type="PROSITE" id="PS51546"/>
    </source>
</evidence>
<dbReference type="PROSITE" id="PS51547">
    <property type="entry name" value="C2_PI3K"/>
    <property type="match status" value="1"/>
</dbReference>
<evidence type="ECO:0000256" key="7">
    <source>
        <dbReference type="ARBA" id="ARBA00029297"/>
    </source>
</evidence>
<dbReference type="Gene3D" id="3.10.20.90">
    <property type="entry name" value="Phosphatidylinositol 3-kinase Catalytic Subunit, Chain A, domain 1"/>
    <property type="match status" value="1"/>
</dbReference>
<dbReference type="InterPro" id="IPR015433">
    <property type="entry name" value="PI3/4_kinase"/>
</dbReference>
<evidence type="ECO:0000256" key="8">
    <source>
        <dbReference type="PROSITE-ProRule" id="PRU00880"/>
    </source>
</evidence>
<dbReference type="InterPro" id="IPR029071">
    <property type="entry name" value="Ubiquitin-like_domsf"/>
</dbReference>
<dbReference type="CDD" id="cd08381">
    <property type="entry name" value="C2B_PI3K_class_II"/>
    <property type="match status" value="1"/>
</dbReference>
<dbReference type="GO" id="GO:0005524">
    <property type="term" value="F:ATP binding"/>
    <property type="evidence" value="ECO:0007669"/>
    <property type="project" value="UniProtKB-KW"/>
</dbReference>
<dbReference type="Pfam" id="PF00787">
    <property type="entry name" value="PX"/>
    <property type="match status" value="1"/>
</dbReference>
<gene>
    <name evidence="15" type="ORF">AAG570_008005</name>
</gene>
<sequence>MESPFTFTCDVSTSVEHVIINVACELGSSQASDFILKVYGLEEYFESDSIIADYDYVHQCIKLEKDIELVLVHVDNLKRPLARTIEDDKRDMTLDDLVPKEPVQPISYASLLILLETVEKELGRVEMAVKEAKDGVIPSLQYQAVMQAVKAVCALLGNKLLTDVLDTVLVHVGCLHRLPQKWNHDNYLVAAQIYYGTRPIGQTVLSEPVTISTKLYHRIVFDSWLNFEGTSVSELSRECRMVIVIYGQSLVEEQLQQVELGWAAVQMFDYNGRKLLFTGIELPDYGGEISFPPFCGDINDLAPEVCDFNSLDSNTQQQLIEILEQDTFSNPVVEDREVLWEKRHYLLNHPQALPKVLLAAHSWDYTCLPDLHSMVHSWKPMDPVSALQLLLPCFPDREVRAVAIGYINGLSNDLLVDYLPQLVQALKHETYETSSLAKLLLERSLKSPRVAHHLYWLLIQALPGHTPQNTYVTPGDEINLSEARYHRRFQLMLRALLAISGEALRNRFMAQQLLVKSVTEVAECVKSSKEANRLSVLIQSLHGLNASLTTTPTCLPLSPSLFVTGVHVRSSSYFPSNTLPLKINFTTLDATITPAIFKDMITLQMIRVMDKLWLKEDLDLKIVTFGCVPTEMVTDSETLRKIQVEFGLTGSFKDRPIAEWLAKHNPSALEYERAVSNFTASCAGYSVATYVLGICDRHNDNIMLKTSGHLFHIDFGKFLGDAQMFGNFKRDRTPFVLTSDMAYVINGGDKPSARFHHFVDLCCQAFNIVRKHGNTLLNLFGLMVSSGADGLTADAVRYVQTALLLELSNAEAAATFARMIQSSLKSWFTQFNFFLHNLAQLRFSGDHNDGQLLSFVSKTYTMQIEGRLKSVDVHGYQKRYDPEKYYVYILRVERVNQVDPSYLFRSYKEFCEFHQKLCIMFPLAKCHSLQSTGLHMGRSNIKQVAEKRLIDIKKFLSSLFNMADEICHSELVYTFFHPLLRDQQDASIHEAKLRDKKRDRSVSKASYFIKGQIKLSLHYQRETFRVMVHHVRELSFVAGGQEPSTYVKVYLLPDPSKATKRKTKVVRRNCHPSFMEMLEYRMPLDIVQHRLLQATVWNHDTLQENEFLGGTTLKLSEMDITQEITEWFPLGNVHK</sequence>
<keyword evidence="2" id="KW-0547">Nucleotide-binding</keyword>
<evidence type="ECO:0000256" key="3">
    <source>
        <dbReference type="ARBA" id="ARBA00022777"/>
    </source>
</evidence>
<dbReference type="InterPro" id="IPR016024">
    <property type="entry name" value="ARM-type_fold"/>
</dbReference>
<comment type="catalytic activity">
    <reaction evidence="7">
        <text>a 1,2-diacyl-sn-glycero-3-phospho-(1D-myo-inositol 4-phosphate) + ATP = a 1,2-diacyl-sn-glycero-3-phospho-(1D-myo-inositol-3,4-bisphosphate) + ADP + H(+)</text>
        <dbReference type="Rhea" id="RHEA:18373"/>
        <dbReference type="ChEBI" id="CHEBI:15378"/>
        <dbReference type="ChEBI" id="CHEBI:30616"/>
        <dbReference type="ChEBI" id="CHEBI:57658"/>
        <dbReference type="ChEBI" id="CHEBI:58178"/>
        <dbReference type="ChEBI" id="CHEBI:456216"/>
        <dbReference type="EC" id="2.7.1.154"/>
    </reaction>
    <physiologicalReaction direction="left-to-right" evidence="7">
        <dbReference type="Rhea" id="RHEA:18374"/>
    </physiologicalReaction>
</comment>
<comment type="similarity">
    <text evidence="8">Belongs to the PI3/PI4-kinase family.</text>
</comment>
<dbReference type="PROSITE" id="PS51545">
    <property type="entry name" value="PIK_HELICAL"/>
    <property type="match status" value="1"/>
</dbReference>
<keyword evidence="5" id="KW-0443">Lipid metabolism</keyword>
<name>A0ABD0XTH3_9HEMI</name>
<dbReference type="PROSITE" id="PS50195">
    <property type="entry name" value="PX"/>
    <property type="match status" value="1"/>
</dbReference>
<evidence type="ECO:0000259" key="9">
    <source>
        <dbReference type="PROSITE" id="PS50004"/>
    </source>
</evidence>